<evidence type="ECO:0000256" key="1">
    <source>
        <dbReference type="SAM" id="MobiDB-lite"/>
    </source>
</evidence>
<dbReference type="InterPro" id="IPR011993">
    <property type="entry name" value="PH-like_dom_sf"/>
</dbReference>
<feature type="region of interest" description="Disordered" evidence="1">
    <location>
        <begin position="756"/>
        <end position="780"/>
    </location>
</feature>
<gene>
    <name evidence="3" type="ORF">EKO04_003901</name>
</gene>
<dbReference type="OrthoDB" id="20872at2759"/>
<dbReference type="EMBL" id="RZGK01000006">
    <property type="protein sequence ID" value="KAF9698356.1"/>
    <property type="molecule type" value="Genomic_DNA"/>
</dbReference>
<dbReference type="Pfam" id="PF22972">
    <property type="entry name" value="EVH1_PP4R3"/>
    <property type="match status" value="1"/>
</dbReference>
<feature type="compositionally biased region" description="Polar residues" evidence="1">
    <location>
        <begin position="920"/>
        <end position="931"/>
    </location>
</feature>
<evidence type="ECO:0000259" key="2">
    <source>
        <dbReference type="SMART" id="SM00355"/>
    </source>
</evidence>
<dbReference type="PANTHER" id="PTHR42031">
    <property type="entry name" value="KEY LIME PATHOGENICITY PROTEIN"/>
    <property type="match status" value="1"/>
</dbReference>
<dbReference type="Pfam" id="PF26082">
    <property type="entry name" value="zf-C2H2_AcuF"/>
    <property type="match status" value="1"/>
</dbReference>
<feature type="domain" description="C2H2-type" evidence="2">
    <location>
        <begin position="847"/>
        <end position="873"/>
    </location>
</feature>
<feature type="domain" description="C2H2-type" evidence="2">
    <location>
        <begin position="406"/>
        <end position="429"/>
    </location>
</feature>
<organism evidence="3 4">
    <name type="scientific">Ascochyta lentis</name>
    <dbReference type="NCBI Taxonomy" id="205686"/>
    <lineage>
        <taxon>Eukaryota</taxon>
        <taxon>Fungi</taxon>
        <taxon>Dikarya</taxon>
        <taxon>Ascomycota</taxon>
        <taxon>Pezizomycotina</taxon>
        <taxon>Dothideomycetes</taxon>
        <taxon>Pleosporomycetidae</taxon>
        <taxon>Pleosporales</taxon>
        <taxon>Pleosporineae</taxon>
        <taxon>Didymellaceae</taxon>
        <taxon>Ascochyta</taxon>
    </lineage>
</organism>
<dbReference type="Gene3D" id="2.30.29.30">
    <property type="entry name" value="Pleckstrin-homology domain (PH domain)/Phosphotyrosine-binding domain (PTB)"/>
    <property type="match status" value="1"/>
</dbReference>
<comment type="caution">
    <text evidence="3">The sequence shown here is derived from an EMBL/GenBank/DDBJ whole genome shotgun (WGS) entry which is preliminary data.</text>
</comment>
<dbReference type="Pfam" id="PF25438">
    <property type="entry name" value="DUF7896"/>
    <property type="match status" value="1"/>
</dbReference>
<dbReference type="SMART" id="SM00355">
    <property type="entry name" value="ZnF_C2H2"/>
    <property type="match status" value="6"/>
</dbReference>
<feature type="region of interest" description="Disordered" evidence="1">
    <location>
        <begin position="446"/>
        <end position="467"/>
    </location>
</feature>
<dbReference type="InterPro" id="IPR057218">
    <property type="entry name" value="DUF7896"/>
</dbReference>
<evidence type="ECO:0000313" key="4">
    <source>
        <dbReference type="Proteomes" id="UP000651452"/>
    </source>
</evidence>
<dbReference type="InterPro" id="IPR058925">
    <property type="entry name" value="zf-C2H2_AcuF"/>
</dbReference>
<dbReference type="AlphaFoldDB" id="A0A8H7J767"/>
<reference evidence="3" key="1">
    <citation type="submission" date="2018-12" db="EMBL/GenBank/DDBJ databases">
        <authorList>
            <person name="Syme R.A."/>
            <person name="Farfan-Caceres L."/>
            <person name="Lichtenzveig J."/>
        </authorList>
    </citation>
    <scope>NUCLEOTIDE SEQUENCE</scope>
    <source>
        <strain evidence="3">Al4</strain>
    </source>
</reference>
<feature type="region of interest" description="Disordered" evidence="1">
    <location>
        <begin position="920"/>
        <end position="940"/>
    </location>
</feature>
<feature type="region of interest" description="Disordered" evidence="1">
    <location>
        <begin position="592"/>
        <end position="612"/>
    </location>
</feature>
<dbReference type="PANTHER" id="PTHR42031:SF1">
    <property type="entry name" value="KEY LIME PATHOGENICITY PROTEIN"/>
    <property type="match status" value="1"/>
</dbReference>
<feature type="compositionally biased region" description="Polar residues" evidence="1">
    <location>
        <begin position="596"/>
        <end position="608"/>
    </location>
</feature>
<evidence type="ECO:0000313" key="3">
    <source>
        <dbReference type="EMBL" id="KAF9698356.1"/>
    </source>
</evidence>
<sequence>MDTKFASGKLPPRFEVSSSTQIQQWQETTGQEQESHDLSIVARAIAICLKLLGLIVKHTPSSLISKSQQRLLGRRHKMLGLWAGGFGAADGRLDIVLDRSDDLKQTVLSVLSPMCRLLLKGLKTFLIPQAETTEYHDLCTSVQEVYGQMQLLVADANHSASDEDDETDVESDADKRVKPSVEIGKMINEINVYVQCLVDLGAALQCPAVAREPDEHATARPLEERTANDYHAGLISNRYPRADTVLVERLGQISWSRFLRMQHERDNNTTERNRIQQPLVADATKSLLSISEFQDSGLGTSLPTALSSYAESTVSFMTSISGGERVRIPPLPSEGKKGVPFDCTACGRSVRATNNREWRKHLYTDLQPYTCFFTGCQFNESPFASRQMWSDHLELEHKLGPNWDALECPLCLDATGHGKSTVLTHFARHMEDIALVALPPTVDSDVDSDSSIESEAEAITSPEKGTEASGEMFQLSLLLTSGFERCRVKVYELRNNDWVDTGTGVCYHAKSDGKECLKVFQEDDLDANILTVHPTKDDGFQKQQDTVIVWTTTEGIDMALSFQKPESCIKIWGFLTKIVGYDDKIPFNVDKGKDTSAASPPEQNQSVGQHPAGLYDPMNSITGFVVASGKFMCSAPECTKLRFRRQADFQRHYRINHVINGTLVCSDMTKHYPTEAALATATHISDSDNDGDSEGLIIGCVFASGRFKCTNKACNDLRFRHQADFRRHHINVHALKEKEYFCPLLGCARSEKSSKKARGRSFGSRKDKMEEHVQKVHDSKIGCTESSVGPRACSATSDPVNVFEVDGDDIEAASIALSQHNSLNEGGSKFLEPPHKTTYVRPQHPKIKCQYCNERPEGFRGTHELDRHIARAHGGTRKGYICVAPSSDEGSLDNCKSCRNKKAYGAYYNAAAHLRRAHFNTRQQGPESSNGGKRDGIGGANHPAMDWLKKHWIQEIEVPNVFTPASMANSSKSTFEAEPSYQNLDLGVEIPDLKEDYQLSTDALDYGLGVGNDISLHDASHDDYQFDSHGLNA</sequence>
<feature type="domain" description="C2H2-type" evidence="2">
    <location>
        <begin position="740"/>
        <end position="777"/>
    </location>
</feature>
<feature type="compositionally biased region" description="Basic and acidic residues" evidence="1">
    <location>
        <begin position="764"/>
        <end position="780"/>
    </location>
</feature>
<reference evidence="3" key="2">
    <citation type="submission" date="2020-09" db="EMBL/GenBank/DDBJ databases">
        <title>Reference genome assembly for Australian Ascochyta lentis isolate Al4.</title>
        <authorList>
            <person name="Lee R.C."/>
            <person name="Farfan-Caceres L.M."/>
            <person name="Debler J.W."/>
            <person name="Williams A.H."/>
            <person name="Henares B.M."/>
        </authorList>
    </citation>
    <scope>NUCLEOTIDE SEQUENCE</scope>
    <source>
        <strain evidence="3">Al4</strain>
    </source>
</reference>
<dbReference type="InterPro" id="IPR055236">
    <property type="entry name" value="EVH1_PP4R3"/>
</dbReference>
<keyword evidence="4" id="KW-1185">Reference proteome</keyword>
<dbReference type="InterPro" id="IPR013087">
    <property type="entry name" value="Znf_C2H2_type"/>
</dbReference>
<feature type="domain" description="C2H2-type" evidence="2">
    <location>
        <begin position="707"/>
        <end position="733"/>
    </location>
</feature>
<feature type="domain" description="C2H2-type" evidence="2">
    <location>
        <begin position="631"/>
        <end position="657"/>
    </location>
</feature>
<protein>
    <recommendedName>
        <fullName evidence="2">C2H2-type domain-containing protein</fullName>
    </recommendedName>
</protein>
<dbReference type="Proteomes" id="UP000651452">
    <property type="component" value="Unassembled WGS sequence"/>
</dbReference>
<feature type="compositionally biased region" description="Acidic residues" evidence="1">
    <location>
        <begin position="446"/>
        <end position="456"/>
    </location>
</feature>
<accession>A0A8H7J767</accession>
<feature type="domain" description="C2H2-type" evidence="2">
    <location>
        <begin position="369"/>
        <end position="397"/>
    </location>
</feature>
<proteinExistence type="predicted"/>
<name>A0A8H7J767_9PLEO</name>